<protein>
    <submittedName>
        <fullName evidence="1">Uncharacterized protein</fullName>
    </submittedName>
</protein>
<dbReference type="Proteomes" id="UP001345963">
    <property type="component" value="Unassembled WGS sequence"/>
</dbReference>
<gene>
    <name evidence="1" type="ORF">ATANTOWER_025343</name>
</gene>
<organism evidence="1 2">
    <name type="scientific">Ataeniobius toweri</name>
    <dbReference type="NCBI Taxonomy" id="208326"/>
    <lineage>
        <taxon>Eukaryota</taxon>
        <taxon>Metazoa</taxon>
        <taxon>Chordata</taxon>
        <taxon>Craniata</taxon>
        <taxon>Vertebrata</taxon>
        <taxon>Euteleostomi</taxon>
        <taxon>Actinopterygii</taxon>
        <taxon>Neopterygii</taxon>
        <taxon>Teleostei</taxon>
        <taxon>Neoteleostei</taxon>
        <taxon>Acanthomorphata</taxon>
        <taxon>Ovalentaria</taxon>
        <taxon>Atherinomorphae</taxon>
        <taxon>Cyprinodontiformes</taxon>
        <taxon>Goodeidae</taxon>
        <taxon>Ataeniobius</taxon>
    </lineage>
</organism>
<sequence>MQRPGSIQGLRVLLRDPEWQAVGFKPGYLWSLQEEMPCSLTTRLPLPSGIISDFGFSHSDLPITHIFVWKIINSGLEVKCNQTNQPFLQKMDQEWKRFGRWLVKLV</sequence>
<name>A0ABU7BWF1_9TELE</name>
<keyword evidence="2" id="KW-1185">Reference proteome</keyword>
<proteinExistence type="predicted"/>
<comment type="caution">
    <text evidence="1">The sequence shown here is derived from an EMBL/GenBank/DDBJ whole genome shotgun (WGS) entry which is preliminary data.</text>
</comment>
<dbReference type="EMBL" id="JAHUTI010069427">
    <property type="protein sequence ID" value="MED6254405.1"/>
    <property type="molecule type" value="Genomic_DNA"/>
</dbReference>
<evidence type="ECO:0000313" key="2">
    <source>
        <dbReference type="Proteomes" id="UP001345963"/>
    </source>
</evidence>
<reference evidence="1 2" key="1">
    <citation type="submission" date="2021-07" db="EMBL/GenBank/DDBJ databases">
        <authorList>
            <person name="Palmer J.M."/>
        </authorList>
    </citation>
    <scope>NUCLEOTIDE SEQUENCE [LARGE SCALE GENOMIC DNA]</scope>
    <source>
        <strain evidence="1 2">AT_MEX2019</strain>
        <tissue evidence="1">Muscle</tissue>
    </source>
</reference>
<accession>A0ABU7BWF1</accession>
<evidence type="ECO:0000313" key="1">
    <source>
        <dbReference type="EMBL" id="MED6254405.1"/>
    </source>
</evidence>